<evidence type="ECO:0000313" key="1">
    <source>
        <dbReference type="EMBL" id="OEE38257.1"/>
    </source>
</evidence>
<reference evidence="1 2" key="1">
    <citation type="journal article" date="2012" name="Science">
        <title>Ecological populations of bacteria act as socially cohesive units of antibiotic production and resistance.</title>
        <authorList>
            <person name="Cordero O.X."/>
            <person name="Wildschutte H."/>
            <person name="Kirkup B."/>
            <person name="Proehl S."/>
            <person name="Ngo L."/>
            <person name="Hussain F."/>
            <person name="Le Roux F."/>
            <person name="Mincer T."/>
            <person name="Polz M.F."/>
        </authorList>
    </citation>
    <scope>NUCLEOTIDE SEQUENCE [LARGE SCALE GENOMIC DNA]</scope>
    <source>
        <strain evidence="1 2">ZF-129</strain>
    </source>
</reference>
<dbReference type="AlphaFoldDB" id="A0A1E5BK59"/>
<accession>A0A1E5BK59</accession>
<evidence type="ECO:0000313" key="2">
    <source>
        <dbReference type="Proteomes" id="UP000094741"/>
    </source>
</evidence>
<comment type="caution">
    <text evidence="1">The sequence shown here is derived from an EMBL/GenBank/DDBJ whole genome shotgun (WGS) entry which is preliminary data.</text>
</comment>
<gene>
    <name evidence="1" type="ORF">A1QO_02450</name>
</gene>
<organism evidence="1 2">
    <name type="scientific">Vibrio genomosp. F10 str. ZF-129</name>
    <dbReference type="NCBI Taxonomy" id="1187848"/>
    <lineage>
        <taxon>Bacteria</taxon>
        <taxon>Pseudomonadati</taxon>
        <taxon>Pseudomonadota</taxon>
        <taxon>Gammaproteobacteria</taxon>
        <taxon>Vibrionales</taxon>
        <taxon>Vibrionaceae</taxon>
        <taxon>Vibrio</taxon>
    </lineage>
</organism>
<dbReference type="Proteomes" id="UP000094741">
    <property type="component" value="Unassembled WGS sequence"/>
</dbReference>
<dbReference type="RefSeq" id="WP_017041251.1">
    <property type="nucleotide sequence ID" value="NZ_AJYQ02000002.1"/>
</dbReference>
<dbReference type="OrthoDB" id="5869298at2"/>
<dbReference type="PROSITE" id="PS51257">
    <property type="entry name" value="PROKAR_LIPOPROTEIN"/>
    <property type="match status" value="1"/>
</dbReference>
<proteinExistence type="predicted"/>
<dbReference type="STRING" id="1187848.A1QO_02450"/>
<evidence type="ECO:0008006" key="3">
    <source>
        <dbReference type="Google" id="ProtNLM"/>
    </source>
</evidence>
<dbReference type="EMBL" id="AJYQ02000002">
    <property type="protein sequence ID" value="OEE38257.1"/>
    <property type="molecule type" value="Genomic_DNA"/>
</dbReference>
<name>A0A1E5BK59_9VIBR</name>
<protein>
    <recommendedName>
        <fullName evidence="3">Lipoprotein</fullName>
    </recommendedName>
</protein>
<sequence length="564" mass="61997">MNRLLYSVMIASIALTGCNDDSSSPSAATESSSETLEYRAIDGYLGSASIYSDRNGNMIAEESEFIGTTDSQGRISVSALDAQFAVIVRVIAGVTTDTDIQGTVSESKELIAKSGIQYITPLSTLAAIQNMNLEDLAAELGLDPDQVTGDFIAKGHKKTHAINRSINKLLKTSLADSVSNKQTIKNNSATIVRHIEDSNFSDSDLTDLVLIINDDGSVGNSTSGSENKRDFNVDDLRVVWEQKDFTEISYTPDVVDQGFHPCYIRLLDTEHLIVGNCMQTKFLKLSVNTGQIVAESEQFSSGVISSWYIDGPFLALIDSNGSDIYLGDSLERVTPAPEDLVYDSAQIITAIPHSVVYRGEDVGIDYRLSTATWKSFKNVYARGGEFSQWRGDEMERYSYTLDGVETSTAAESRGGMQMSIINYYNALVDDIGLPSPKGTLQDVRVEWIKDDIYVAAVDFEPNFASSDHHFLKVGNTTYHLGKMFGGHWQIGLGDDNIYSYSAFKGQGNENHIIRQYSLKTGRLVGQWEETLNGLPANLYNIIYTSKGIFANSDSYSTVIRLDSQ</sequence>